<organism evidence="15">
    <name type="scientific">uncultured Sphingomonas sp</name>
    <dbReference type="NCBI Taxonomy" id="158754"/>
    <lineage>
        <taxon>Bacteria</taxon>
        <taxon>Pseudomonadati</taxon>
        <taxon>Pseudomonadota</taxon>
        <taxon>Alphaproteobacteria</taxon>
        <taxon>Sphingomonadales</taxon>
        <taxon>Sphingomonadaceae</taxon>
        <taxon>Sphingomonas</taxon>
        <taxon>environmental samples</taxon>
    </lineage>
</organism>
<dbReference type="InterPro" id="IPR003406">
    <property type="entry name" value="Glyco_trans_14"/>
</dbReference>
<dbReference type="AlphaFoldDB" id="A0A6J4T1N7"/>
<keyword evidence="6" id="KW-0479">Metal-binding</keyword>
<dbReference type="PANTHER" id="PTHR46025">
    <property type="entry name" value="XYLOSYLTRANSFERASE OXT"/>
    <property type="match status" value="1"/>
</dbReference>
<dbReference type="GO" id="GO:0046872">
    <property type="term" value="F:metal ion binding"/>
    <property type="evidence" value="ECO:0007669"/>
    <property type="project" value="UniProtKB-KW"/>
</dbReference>
<evidence type="ECO:0000256" key="12">
    <source>
        <dbReference type="ARBA" id="ARBA00023157"/>
    </source>
</evidence>
<evidence type="ECO:0000256" key="8">
    <source>
        <dbReference type="ARBA" id="ARBA00022968"/>
    </source>
</evidence>
<evidence type="ECO:0000256" key="4">
    <source>
        <dbReference type="ARBA" id="ARBA00022679"/>
    </source>
</evidence>
<evidence type="ECO:0000256" key="10">
    <source>
        <dbReference type="ARBA" id="ARBA00023034"/>
    </source>
</evidence>
<gene>
    <name evidence="15" type="ORF">AVDCRST_MAG62-555</name>
</gene>
<evidence type="ECO:0000256" key="6">
    <source>
        <dbReference type="ARBA" id="ARBA00022723"/>
    </source>
</evidence>
<keyword evidence="5" id="KW-0812">Transmembrane</keyword>
<evidence type="ECO:0000256" key="3">
    <source>
        <dbReference type="ARBA" id="ARBA00022676"/>
    </source>
</evidence>
<evidence type="ECO:0000256" key="1">
    <source>
        <dbReference type="ARBA" id="ARBA00004323"/>
    </source>
</evidence>
<evidence type="ECO:0000256" key="7">
    <source>
        <dbReference type="ARBA" id="ARBA00022824"/>
    </source>
</evidence>
<keyword evidence="12" id="KW-1015">Disulfide bond</keyword>
<protein>
    <recommendedName>
        <fullName evidence="14">Peptide O-xylosyltransferase</fullName>
    </recommendedName>
</protein>
<keyword evidence="13" id="KW-0325">Glycoprotein</keyword>
<sequence length="329" mass="36709">MSGPTIGFAIMSHSDQRQLRRLVEGLNLHYGHPPIACHHDASQSALDQKSFPPNVRFVQPTRRTGWGRWSVIEAGLDAIGLLHEGGGPDWFFLLSAADYPIMTASRVSSELAQAECDAFIDARPLLSGTSGAAELIDEFNPKLTHFESARNKVIKRRFYHSPQLWFPILRFRPRLRPGKFTVRPDVPSPFHPYRDGISCFYGDHWFTANRRAAAALLGPSSLRAALARHLRTRTQVDETFYQTMLANAAALRVSRDNRRFTEWNGGGAHPMLLTEQQLPEAFASGAFFARKFAAGTHLLDLIDARLQADEPVALRRVSEGARWLGGLGV</sequence>
<keyword evidence="9" id="KW-1133">Transmembrane helix</keyword>
<evidence type="ECO:0000256" key="11">
    <source>
        <dbReference type="ARBA" id="ARBA00023136"/>
    </source>
</evidence>
<keyword evidence="10" id="KW-0333">Golgi apparatus</keyword>
<proteinExistence type="predicted"/>
<evidence type="ECO:0000256" key="14">
    <source>
        <dbReference type="ARBA" id="ARBA00042865"/>
    </source>
</evidence>
<dbReference type="Pfam" id="PF02485">
    <property type="entry name" value="Branch"/>
    <property type="match status" value="1"/>
</dbReference>
<evidence type="ECO:0000256" key="5">
    <source>
        <dbReference type="ARBA" id="ARBA00022692"/>
    </source>
</evidence>
<keyword evidence="4" id="KW-0808">Transferase</keyword>
<dbReference type="GO" id="GO:0050650">
    <property type="term" value="P:chondroitin sulfate proteoglycan biosynthetic process"/>
    <property type="evidence" value="ECO:0007669"/>
    <property type="project" value="TreeGrafter"/>
</dbReference>
<dbReference type="EMBL" id="CADCWB010000068">
    <property type="protein sequence ID" value="CAA9511466.1"/>
    <property type="molecule type" value="Genomic_DNA"/>
</dbReference>
<reference evidence="15" key="1">
    <citation type="submission" date="2020-02" db="EMBL/GenBank/DDBJ databases">
        <authorList>
            <person name="Meier V. D."/>
        </authorList>
    </citation>
    <scope>NUCLEOTIDE SEQUENCE</scope>
    <source>
        <strain evidence="15">AVDCRST_MAG62</strain>
    </source>
</reference>
<evidence type="ECO:0000256" key="9">
    <source>
        <dbReference type="ARBA" id="ARBA00022989"/>
    </source>
</evidence>
<evidence type="ECO:0000256" key="2">
    <source>
        <dbReference type="ARBA" id="ARBA00004648"/>
    </source>
</evidence>
<keyword evidence="11" id="KW-0472">Membrane</keyword>
<comment type="subcellular location">
    <subcellularLocation>
        <location evidence="2">Endoplasmic reticulum membrane</location>
        <topology evidence="2">Single-pass type II membrane protein</topology>
    </subcellularLocation>
    <subcellularLocation>
        <location evidence="1">Golgi apparatus membrane</location>
        <topology evidence="1">Single-pass type II membrane protein</topology>
    </subcellularLocation>
</comment>
<evidence type="ECO:0000256" key="13">
    <source>
        <dbReference type="ARBA" id="ARBA00023180"/>
    </source>
</evidence>
<keyword evidence="7" id="KW-0256">Endoplasmic reticulum</keyword>
<dbReference type="GO" id="GO:0016020">
    <property type="term" value="C:membrane"/>
    <property type="evidence" value="ECO:0007669"/>
    <property type="project" value="InterPro"/>
</dbReference>
<dbReference type="InterPro" id="IPR043538">
    <property type="entry name" value="XYLT"/>
</dbReference>
<accession>A0A6J4T1N7</accession>
<keyword evidence="8" id="KW-0735">Signal-anchor</keyword>
<keyword evidence="3" id="KW-0328">Glycosyltransferase</keyword>
<dbReference type="GO" id="GO:0015012">
    <property type="term" value="P:heparan sulfate proteoglycan biosynthetic process"/>
    <property type="evidence" value="ECO:0007669"/>
    <property type="project" value="TreeGrafter"/>
</dbReference>
<dbReference type="GO" id="GO:0030158">
    <property type="term" value="F:protein xylosyltransferase activity"/>
    <property type="evidence" value="ECO:0007669"/>
    <property type="project" value="InterPro"/>
</dbReference>
<name>A0A6J4T1N7_9SPHN</name>
<evidence type="ECO:0000313" key="15">
    <source>
        <dbReference type="EMBL" id="CAA9511466.1"/>
    </source>
</evidence>
<dbReference type="PANTHER" id="PTHR46025:SF3">
    <property type="entry name" value="XYLOSYLTRANSFERASE OXT"/>
    <property type="match status" value="1"/>
</dbReference>